<dbReference type="Pfam" id="PF02127">
    <property type="entry name" value="Peptidase_M18"/>
    <property type="match status" value="1"/>
</dbReference>
<keyword evidence="6 11" id="KW-0645">Protease</keyword>
<dbReference type="NCBIfam" id="NF002759">
    <property type="entry name" value="PRK02813.1"/>
    <property type="match status" value="1"/>
</dbReference>
<dbReference type="EMBL" id="JAPFFF010000009">
    <property type="protein sequence ID" value="KAK8882746.1"/>
    <property type="molecule type" value="Genomic_DNA"/>
</dbReference>
<dbReference type="PRINTS" id="PR00932">
    <property type="entry name" value="AMINO1PTASE"/>
</dbReference>
<protein>
    <recommendedName>
        <fullName evidence="4">aspartyl aminopeptidase</fullName>
        <ecNumber evidence="4">3.4.11.21</ecNumber>
    </recommendedName>
</protein>
<evidence type="ECO:0000256" key="2">
    <source>
        <dbReference type="ARBA" id="ARBA00001947"/>
    </source>
</evidence>
<comment type="similarity">
    <text evidence="3 11">Belongs to the peptidase M18 family.</text>
</comment>
<evidence type="ECO:0000256" key="1">
    <source>
        <dbReference type="ARBA" id="ARBA00001335"/>
    </source>
</evidence>
<gene>
    <name evidence="12" type="ORF">M9Y10_045387</name>
</gene>
<evidence type="ECO:0000256" key="3">
    <source>
        <dbReference type="ARBA" id="ARBA00008290"/>
    </source>
</evidence>
<keyword evidence="10 11" id="KW-0482">Metalloprotease</keyword>
<dbReference type="SUPFAM" id="SSF53187">
    <property type="entry name" value="Zn-dependent exopeptidases"/>
    <property type="match status" value="1"/>
</dbReference>
<dbReference type="Gene3D" id="3.40.630.10">
    <property type="entry name" value="Zn peptidases"/>
    <property type="match status" value="1"/>
</dbReference>
<dbReference type="Gene3D" id="2.30.250.10">
    <property type="entry name" value="Aminopeptidase i, Domain 2"/>
    <property type="match status" value="1"/>
</dbReference>
<reference evidence="12 13" key="1">
    <citation type="submission" date="2024-04" db="EMBL/GenBank/DDBJ databases">
        <title>Tritrichomonas musculus Genome.</title>
        <authorList>
            <person name="Alves-Ferreira E."/>
            <person name="Grigg M."/>
            <person name="Lorenzi H."/>
            <person name="Galac M."/>
        </authorList>
    </citation>
    <scope>NUCLEOTIDE SEQUENCE [LARGE SCALE GENOMIC DNA]</scope>
    <source>
        <strain evidence="12 13">EAF2021</strain>
    </source>
</reference>
<evidence type="ECO:0000313" key="12">
    <source>
        <dbReference type="EMBL" id="KAK8882746.1"/>
    </source>
</evidence>
<comment type="cofactor">
    <cofactor evidence="2">
        <name>Zn(2+)</name>
        <dbReference type="ChEBI" id="CHEBI:29105"/>
    </cofactor>
</comment>
<dbReference type="InterPro" id="IPR023358">
    <property type="entry name" value="Peptidase_M18_dom2"/>
</dbReference>
<dbReference type="InterPro" id="IPR001948">
    <property type="entry name" value="Peptidase_M18"/>
</dbReference>
<evidence type="ECO:0000256" key="10">
    <source>
        <dbReference type="ARBA" id="ARBA00023049"/>
    </source>
</evidence>
<keyword evidence="8 11" id="KW-0378">Hydrolase</keyword>
<dbReference type="EC" id="3.4.11.21" evidence="4"/>
<organism evidence="12 13">
    <name type="scientific">Tritrichomonas musculus</name>
    <dbReference type="NCBI Taxonomy" id="1915356"/>
    <lineage>
        <taxon>Eukaryota</taxon>
        <taxon>Metamonada</taxon>
        <taxon>Parabasalia</taxon>
        <taxon>Tritrichomonadida</taxon>
        <taxon>Tritrichomonadidae</taxon>
        <taxon>Tritrichomonas</taxon>
    </lineage>
</organism>
<dbReference type="PANTHER" id="PTHR28570:SF3">
    <property type="entry name" value="ASPARTYL AMINOPEPTIDASE"/>
    <property type="match status" value="1"/>
</dbReference>
<evidence type="ECO:0000256" key="8">
    <source>
        <dbReference type="ARBA" id="ARBA00022801"/>
    </source>
</evidence>
<evidence type="ECO:0000256" key="9">
    <source>
        <dbReference type="ARBA" id="ARBA00022833"/>
    </source>
</evidence>
<keyword evidence="9 11" id="KW-0862">Zinc</keyword>
<evidence type="ECO:0000256" key="4">
    <source>
        <dbReference type="ARBA" id="ARBA00011965"/>
    </source>
</evidence>
<comment type="catalytic activity">
    <reaction evidence="1">
        <text>Release of an N-terminal aspartate or glutamate from a peptide, with a preference for aspartate.</text>
        <dbReference type="EC" id="3.4.11.21"/>
    </reaction>
</comment>
<evidence type="ECO:0000313" key="13">
    <source>
        <dbReference type="Proteomes" id="UP001470230"/>
    </source>
</evidence>
<evidence type="ECO:0000256" key="7">
    <source>
        <dbReference type="ARBA" id="ARBA00022723"/>
    </source>
</evidence>
<evidence type="ECO:0000256" key="5">
    <source>
        <dbReference type="ARBA" id="ARBA00022438"/>
    </source>
</evidence>
<dbReference type="PANTHER" id="PTHR28570">
    <property type="entry name" value="ASPARTYL AMINOPEPTIDASE"/>
    <property type="match status" value="1"/>
</dbReference>
<sequence length="422" mass="47113">MSSSLKSDLLKFLNDSPVPYFFCEKMRETLEKEGFTELSIFDKWEDTPKKGFVINDNRALVAFNIGGYDSAIIVGTHSDSPCLKIRDKPDINNKKLKQVQVFTYGGGLWYTWLGRDLRLVGTVTIRNNNASQNEKNKKLIQINFDSKDPIAFVPNCDIGSKPNPNLDTGLIPIIGGRKSPTLLSYVAKSLKVNEEDIVDWDLSFVDANPPQSWRTFIESQRIDNLSSTFCAVKAFLQSEPKNTINILVVFDNEEVGSQSRFGACGDILSFVIKRLVKGGPKQLNPFIAKSLLVSSDNSHAIHPNFSSKHDKMHSPYLGKGVIIKKAPGATYATDMTSTYPVKHAANKCKIPLQYFMNRNDIPAGSTIGPIVSSLIGIPTVDIGLPQLSMHSVRETMAFKDVEHLINLLIELYNNYEEHRLIL</sequence>
<evidence type="ECO:0000256" key="6">
    <source>
        <dbReference type="ARBA" id="ARBA00022670"/>
    </source>
</evidence>
<keyword evidence="7 11" id="KW-0479">Metal-binding</keyword>
<keyword evidence="5 11" id="KW-0031">Aminopeptidase</keyword>
<comment type="caution">
    <text evidence="12">The sequence shown here is derived from an EMBL/GenBank/DDBJ whole genome shotgun (WGS) entry which is preliminary data.</text>
</comment>
<evidence type="ECO:0000256" key="11">
    <source>
        <dbReference type="RuleBase" id="RU004386"/>
    </source>
</evidence>
<dbReference type="Proteomes" id="UP001470230">
    <property type="component" value="Unassembled WGS sequence"/>
</dbReference>
<proteinExistence type="inferred from homology"/>
<dbReference type="SUPFAM" id="SSF101821">
    <property type="entry name" value="Aminopeptidase/glucanase lid domain"/>
    <property type="match status" value="1"/>
</dbReference>
<name>A0ABR2JV31_9EUKA</name>
<keyword evidence="13" id="KW-1185">Reference proteome</keyword>
<accession>A0ABR2JV31</accession>